<evidence type="ECO:0000313" key="5">
    <source>
        <dbReference type="Proteomes" id="UP001595805"/>
    </source>
</evidence>
<proteinExistence type="predicted"/>
<comment type="caution">
    <text evidence="4">The sequence shown here is derived from an EMBL/GenBank/DDBJ whole genome shotgun (WGS) entry which is preliminary data.</text>
</comment>
<keyword evidence="1 2" id="KW-0597">Phosphoprotein</keyword>
<gene>
    <name evidence="4" type="ORF">ACFOSV_14080</name>
</gene>
<dbReference type="InterPro" id="IPR011006">
    <property type="entry name" value="CheY-like_superfamily"/>
</dbReference>
<dbReference type="InterPro" id="IPR001789">
    <property type="entry name" value="Sig_transdc_resp-reg_receiver"/>
</dbReference>
<dbReference type="EMBL" id="JBHRZS010000007">
    <property type="protein sequence ID" value="MFC3881317.1"/>
    <property type="molecule type" value="Genomic_DNA"/>
</dbReference>
<dbReference type="SUPFAM" id="SSF52172">
    <property type="entry name" value="CheY-like"/>
    <property type="match status" value="1"/>
</dbReference>
<dbReference type="PANTHER" id="PTHR44591:SF3">
    <property type="entry name" value="RESPONSE REGULATORY DOMAIN-CONTAINING PROTEIN"/>
    <property type="match status" value="1"/>
</dbReference>
<evidence type="ECO:0000256" key="1">
    <source>
        <dbReference type="ARBA" id="ARBA00022553"/>
    </source>
</evidence>
<evidence type="ECO:0000256" key="2">
    <source>
        <dbReference type="PROSITE-ProRule" id="PRU00169"/>
    </source>
</evidence>
<organism evidence="4 5">
    <name type="scientific">Algoriphagus namhaensis</name>
    <dbReference type="NCBI Taxonomy" id="915353"/>
    <lineage>
        <taxon>Bacteria</taxon>
        <taxon>Pseudomonadati</taxon>
        <taxon>Bacteroidota</taxon>
        <taxon>Cytophagia</taxon>
        <taxon>Cytophagales</taxon>
        <taxon>Cyclobacteriaceae</taxon>
        <taxon>Algoriphagus</taxon>
    </lineage>
</organism>
<dbReference type="InterPro" id="IPR050595">
    <property type="entry name" value="Bact_response_regulator"/>
</dbReference>
<feature type="modified residue" description="4-aspartylphosphate" evidence="2">
    <location>
        <position position="56"/>
    </location>
</feature>
<evidence type="ECO:0000259" key="3">
    <source>
        <dbReference type="PROSITE" id="PS50110"/>
    </source>
</evidence>
<dbReference type="PANTHER" id="PTHR44591">
    <property type="entry name" value="STRESS RESPONSE REGULATOR PROTEIN 1"/>
    <property type="match status" value="1"/>
</dbReference>
<evidence type="ECO:0000313" key="4">
    <source>
        <dbReference type="EMBL" id="MFC3881317.1"/>
    </source>
</evidence>
<feature type="domain" description="Response regulatory" evidence="3">
    <location>
        <begin position="7"/>
        <end position="121"/>
    </location>
</feature>
<dbReference type="SMART" id="SM00448">
    <property type="entry name" value="REC"/>
    <property type="match status" value="1"/>
</dbReference>
<protein>
    <submittedName>
        <fullName evidence="4">Response regulator</fullName>
    </submittedName>
</protein>
<keyword evidence="5" id="KW-1185">Reference proteome</keyword>
<dbReference type="RefSeq" id="WP_377906657.1">
    <property type="nucleotide sequence ID" value="NZ_JBHRZS010000007.1"/>
</dbReference>
<sequence>MHSGGSKILVIDDEAEIRNALSRFLMKNGFEVFMAGTLLEGKKAVSLEKPELVFLDVNLPDGNGLTALKNILEQSQESKFVVMSAFDHDEARQKAISLGAKEFLSKPFNIQQLNQIVQTYL</sequence>
<name>A0ABV8AUR0_9BACT</name>
<dbReference type="PROSITE" id="PS50110">
    <property type="entry name" value="RESPONSE_REGULATORY"/>
    <property type="match status" value="1"/>
</dbReference>
<dbReference type="Gene3D" id="3.40.50.2300">
    <property type="match status" value="1"/>
</dbReference>
<accession>A0ABV8AUR0</accession>
<dbReference type="Pfam" id="PF00072">
    <property type="entry name" value="Response_reg"/>
    <property type="match status" value="1"/>
</dbReference>
<dbReference type="Proteomes" id="UP001595805">
    <property type="component" value="Unassembled WGS sequence"/>
</dbReference>
<reference evidence="5" key="1">
    <citation type="journal article" date="2019" name="Int. J. Syst. Evol. Microbiol.">
        <title>The Global Catalogue of Microorganisms (GCM) 10K type strain sequencing project: providing services to taxonomists for standard genome sequencing and annotation.</title>
        <authorList>
            <consortium name="The Broad Institute Genomics Platform"/>
            <consortium name="The Broad Institute Genome Sequencing Center for Infectious Disease"/>
            <person name="Wu L."/>
            <person name="Ma J."/>
        </authorList>
    </citation>
    <scope>NUCLEOTIDE SEQUENCE [LARGE SCALE GENOMIC DNA]</scope>
    <source>
        <strain evidence="5">CCUG 60523</strain>
    </source>
</reference>
<dbReference type="CDD" id="cd00156">
    <property type="entry name" value="REC"/>
    <property type="match status" value="1"/>
</dbReference>